<organism evidence="1 2">
    <name type="scientific">Actinomyces weissii</name>
    <dbReference type="NCBI Taxonomy" id="675090"/>
    <lineage>
        <taxon>Bacteria</taxon>
        <taxon>Bacillati</taxon>
        <taxon>Actinomycetota</taxon>
        <taxon>Actinomycetes</taxon>
        <taxon>Actinomycetales</taxon>
        <taxon>Actinomycetaceae</taxon>
        <taxon>Actinomyces</taxon>
    </lineage>
</organism>
<dbReference type="Proteomes" id="UP000595895">
    <property type="component" value="Chromosome"/>
</dbReference>
<dbReference type="EMBL" id="CP066802">
    <property type="protein sequence ID" value="QQM67542.1"/>
    <property type="molecule type" value="Genomic_DNA"/>
</dbReference>
<gene>
    <name evidence="1" type="ORF">JG540_01155</name>
</gene>
<accession>A0A7T7S2F1</accession>
<sequence>MAARPSPSSPIRVPRPWLDAAVMLATGAPSWRTETSDLADQLNRPVSLGCRFLVVPGAPHSGSRTVSQQIAGMLTRSRKLPGLLLDASPKAETSIPAWHTVEGAATPASATEAHELVGTGKDGLLGQLRLPEWFRERPAAWDDARTKLFRFYDTVTTHTGPLAQESLVSSAGQVHAIVLVSPASRGEVESGRKLLHEARAEIDLVGPSLRSPHRPRLLHAVVAKQPGPVLVPTLQPDEHLVPYDAVLAQTTASQTKAPGLLSRRTGAAIARLAAAIVAAAASEVRA</sequence>
<evidence type="ECO:0008006" key="3">
    <source>
        <dbReference type="Google" id="ProtNLM"/>
    </source>
</evidence>
<keyword evidence="2" id="KW-1185">Reference proteome</keyword>
<protein>
    <recommendedName>
        <fullName evidence="3">MinD-like ATPase involved in chromosome partitioning or flagellar assembly</fullName>
    </recommendedName>
</protein>
<dbReference type="RefSeq" id="WP_200276216.1">
    <property type="nucleotide sequence ID" value="NZ_CP066802.1"/>
</dbReference>
<evidence type="ECO:0000313" key="1">
    <source>
        <dbReference type="EMBL" id="QQM67542.1"/>
    </source>
</evidence>
<evidence type="ECO:0000313" key="2">
    <source>
        <dbReference type="Proteomes" id="UP000595895"/>
    </source>
</evidence>
<dbReference type="KEGG" id="awe:JG540_01155"/>
<dbReference type="AlphaFoldDB" id="A0A7T7S2F1"/>
<name>A0A7T7S2F1_9ACTO</name>
<proteinExistence type="predicted"/>
<reference evidence="1 2" key="1">
    <citation type="submission" date="2020-12" db="EMBL/GenBank/DDBJ databases">
        <authorList>
            <person name="Zhou J."/>
        </authorList>
    </citation>
    <scope>NUCLEOTIDE SEQUENCE [LARGE SCALE GENOMIC DNA]</scope>
    <source>
        <strain evidence="1 2">CCUG 61299</strain>
    </source>
</reference>